<dbReference type="Proteomes" id="UP000185772">
    <property type="component" value="Unassembled WGS sequence"/>
</dbReference>
<dbReference type="SUPFAM" id="SSF56112">
    <property type="entry name" value="Protein kinase-like (PK-like)"/>
    <property type="match status" value="1"/>
</dbReference>
<evidence type="ECO:0000259" key="2">
    <source>
        <dbReference type="Pfam" id="PF01636"/>
    </source>
</evidence>
<comment type="caution">
    <text evidence="3">The sequence shown here is derived from an EMBL/GenBank/DDBJ whole genome shotgun (WGS) entry which is preliminary data.</text>
</comment>
<dbReference type="EMBL" id="MSKM01000010">
    <property type="protein sequence ID" value="OLO54685.1"/>
    <property type="molecule type" value="Genomic_DNA"/>
</dbReference>
<feature type="region of interest" description="Disordered" evidence="1">
    <location>
        <begin position="1"/>
        <end position="101"/>
    </location>
</feature>
<reference evidence="3 4" key="1">
    <citation type="submission" date="2016-12" db="EMBL/GenBank/DDBJ databases">
        <title>Genomic comparison of strains in the 'Actinomyces naeslundii' group.</title>
        <authorList>
            <person name="Mughal S.R."/>
            <person name="Do T."/>
            <person name="Gilbert S.C."/>
            <person name="Witherden E.A."/>
            <person name="Didelot X."/>
            <person name="Beighton D."/>
        </authorList>
    </citation>
    <scope>NUCLEOTIDE SEQUENCE [LARGE SCALE GENOMIC DNA]</scope>
    <source>
        <strain evidence="3 4">MMRCO6-1</strain>
    </source>
</reference>
<accession>A0A1Q8W0W8</accession>
<dbReference type="RefSeq" id="WP_070659163.1">
    <property type="nucleotide sequence ID" value="NZ_MSKM01000010.1"/>
</dbReference>
<evidence type="ECO:0000256" key="1">
    <source>
        <dbReference type="SAM" id="MobiDB-lite"/>
    </source>
</evidence>
<dbReference type="InterPro" id="IPR011009">
    <property type="entry name" value="Kinase-like_dom_sf"/>
</dbReference>
<gene>
    <name evidence="3" type="ORF">BKH27_03585</name>
</gene>
<dbReference type="InterPro" id="IPR002575">
    <property type="entry name" value="Aminoglycoside_PTrfase"/>
</dbReference>
<dbReference type="Gene3D" id="3.90.1200.10">
    <property type="match status" value="1"/>
</dbReference>
<proteinExistence type="predicted"/>
<feature type="domain" description="Aminoglycoside phosphotransferase" evidence="2">
    <location>
        <begin position="157"/>
        <end position="351"/>
    </location>
</feature>
<sequence length="442" mass="47178">MSQPPQSPDAPGTTDVDGGADSLTDEVTSDVERAAAPTAGDEDSNQQQAEHSDPRSDEHDEDDEDYRTPVVVAPLPGASAEPPQSSTPAPRAQPAETSRPHHSALALAAMASVAVGGLNPTRLALPQSETPERHIIGVIDTQGRHWEVHEARTDAVGASLEAEAEVLRRIGRVVDDGRLSFDVPRAAGSLRQKDAHIQVRSHVEGKPIPVETLRPGPGMSAGLGKALGEIHELSMTVISEAGMPVYDAEEVRRRWLSLLDDTAATGRTPPALLGRWEQALEDTALWRFRPTVVHGDLAEENVLVAGGTVVAVRGWSQAHVGDPAEDLAWVYSSAPVDCLDSIEDAYDIARSEGVDRHLRERAELVSELSLARWLLHGVRTGDKPVINDAVAMLEDLAAQVGDAPLVEPATPRLAPVPGVREPAEPDAVTNPVAMVRVDDEES</sequence>
<dbReference type="Pfam" id="PF01636">
    <property type="entry name" value="APH"/>
    <property type="match status" value="1"/>
</dbReference>
<protein>
    <submittedName>
        <fullName evidence="3">Macrolide 2'-phosphotransferase</fullName>
    </submittedName>
</protein>
<dbReference type="GO" id="GO:0016740">
    <property type="term" value="F:transferase activity"/>
    <property type="evidence" value="ECO:0007669"/>
    <property type="project" value="UniProtKB-KW"/>
</dbReference>
<evidence type="ECO:0000313" key="3">
    <source>
        <dbReference type="EMBL" id="OLO54685.1"/>
    </source>
</evidence>
<organism evidence="3 4">
    <name type="scientific">Actinomyces oris</name>
    <dbReference type="NCBI Taxonomy" id="544580"/>
    <lineage>
        <taxon>Bacteria</taxon>
        <taxon>Bacillati</taxon>
        <taxon>Actinomycetota</taxon>
        <taxon>Actinomycetes</taxon>
        <taxon>Actinomycetales</taxon>
        <taxon>Actinomycetaceae</taxon>
        <taxon>Actinomyces</taxon>
    </lineage>
</organism>
<keyword evidence="3" id="KW-0808">Transferase</keyword>
<evidence type="ECO:0000313" key="4">
    <source>
        <dbReference type="Proteomes" id="UP000185772"/>
    </source>
</evidence>
<dbReference type="AlphaFoldDB" id="A0A1Q8W0W8"/>
<name>A0A1Q8W0W8_9ACTO</name>